<organism evidence="2 3">
    <name type="scientific">Paenibacillus lignilyticus</name>
    <dbReference type="NCBI Taxonomy" id="1172615"/>
    <lineage>
        <taxon>Bacteria</taxon>
        <taxon>Bacillati</taxon>
        <taxon>Bacillota</taxon>
        <taxon>Bacilli</taxon>
        <taxon>Bacillales</taxon>
        <taxon>Paenibacillaceae</taxon>
        <taxon>Paenibacillus</taxon>
    </lineage>
</organism>
<dbReference type="Gene3D" id="3.90.1200.10">
    <property type="match status" value="1"/>
</dbReference>
<dbReference type="Pfam" id="PF01636">
    <property type="entry name" value="APH"/>
    <property type="match status" value="1"/>
</dbReference>
<feature type="domain" description="Aminoglycoside phosphotransferase" evidence="1">
    <location>
        <begin position="26"/>
        <end position="261"/>
    </location>
</feature>
<gene>
    <name evidence="2" type="ORF">I8J30_09350</name>
</gene>
<dbReference type="RefSeq" id="WP_210657436.1">
    <property type="nucleotide sequence ID" value="NZ_JAGKSP010000002.1"/>
</dbReference>
<dbReference type="EMBL" id="JAGKSP010000002">
    <property type="protein sequence ID" value="MBP3962904.1"/>
    <property type="molecule type" value="Genomic_DNA"/>
</dbReference>
<dbReference type="InterPro" id="IPR051678">
    <property type="entry name" value="AGP_Transferase"/>
</dbReference>
<evidence type="ECO:0000313" key="2">
    <source>
        <dbReference type="EMBL" id="MBP3962904.1"/>
    </source>
</evidence>
<evidence type="ECO:0000313" key="3">
    <source>
        <dbReference type="Proteomes" id="UP000673394"/>
    </source>
</evidence>
<dbReference type="PANTHER" id="PTHR21310:SF15">
    <property type="entry name" value="AMINOGLYCOSIDE PHOSPHOTRANSFERASE DOMAIN-CONTAINING PROTEIN"/>
    <property type="match status" value="1"/>
</dbReference>
<evidence type="ECO:0000259" key="1">
    <source>
        <dbReference type="Pfam" id="PF01636"/>
    </source>
</evidence>
<dbReference type="SUPFAM" id="SSF56112">
    <property type="entry name" value="Protein kinase-like (PK-like)"/>
    <property type="match status" value="1"/>
</dbReference>
<dbReference type="PANTHER" id="PTHR21310">
    <property type="entry name" value="AMINOGLYCOSIDE PHOSPHOTRANSFERASE-RELATED-RELATED"/>
    <property type="match status" value="1"/>
</dbReference>
<name>A0ABS5CA82_9BACL</name>
<proteinExistence type="predicted"/>
<dbReference type="InterPro" id="IPR011009">
    <property type="entry name" value="Kinase-like_dom_sf"/>
</dbReference>
<protein>
    <submittedName>
        <fullName evidence="2">Phosphotransferase</fullName>
    </submittedName>
</protein>
<comment type="caution">
    <text evidence="2">The sequence shown here is derived from an EMBL/GenBank/DDBJ whole genome shotgun (WGS) entry which is preliminary data.</text>
</comment>
<reference evidence="2 3" key="1">
    <citation type="submission" date="2021-04" db="EMBL/GenBank/DDBJ databases">
        <title>Paenibacillus sp. DLE-14 whole genome sequence.</title>
        <authorList>
            <person name="Ham Y.J."/>
        </authorList>
    </citation>
    <scope>NUCLEOTIDE SEQUENCE [LARGE SCALE GENOMIC DNA]</scope>
    <source>
        <strain evidence="2 3">DLE-14</strain>
    </source>
</reference>
<keyword evidence="3" id="KW-1185">Reference proteome</keyword>
<dbReference type="Proteomes" id="UP000673394">
    <property type="component" value="Unassembled WGS sequence"/>
</dbReference>
<dbReference type="InterPro" id="IPR002575">
    <property type="entry name" value="Aminoglycoside_PTrfase"/>
</dbReference>
<sequence length="298" mass="33362">MTTDHRLQQLFDDPIDQITVLDPGYSGHASDVWLVKTAAGECVVRSSRLKEAPTHEFWWGCYDLFGIDPRSMQHFAANAAMLGTLADIPAPRIHKHQLIEGREYLVVEKMNGQAFGSFATQSDALLHQLGVWLARVHAQRCDYFGNLAGDPIGRSESFHTHLARTMKQLVELDCTNDPKIKAQLGAMLHALDVLSVPAHFCPIFIDLDSSQFLIHEGMLSAVVDVEAYAVGPRELDFVGLEYVLDERAAIPFLEGYATVLAPPDITDYRTVYRYFYRLLGVQGSADLDLWLAQRALFL</sequence>
<accession>A0ABS5CA82</accession>